<dbReference type="GO" id="GO:0051920">
    <property type="term" value="F:peroxiredoxin activity"/>
    <property type="evidence" value="ECO:0007669"/>
    <property type="project" value="InterPro"/>
</dbReference>
<dbReference type="EC" id="4.1.1.44" evidence="2"/>
<keyword evidence="2" id="KW-0456">Lyase</keyword>
<dbReference type="PANTHER" id="PTHR33570">
    <property type="entry name" value="4-CARBOXYMUCONOLACTONE DECARBOXYLASE FAMILY PROTEIN"/>
    <property type="match status" value="1"/>
</dbReference>
<evidence type="ECO:0000313" key="2">
    <source>
        <dbReference type="EMBL" id="KUG28724.1"/>
    </source>
</evidence>
<sequence>MATVFAGFPAGINAIAAARVVFEEKGVEMPLSQDAPPAPTDRRSRGLAALAVTSQTAGRQVLDSLADIAPDFAGFILDFSYGDVISRGILTSGHKEIAMIAAATARGTMEPQLKVHVKAARAVGLSREQIVEVIIQMAVYAGFPAAINGLFAARAAFREMGE</sequence>
<dbReference type="InterPro" id="IPR052512">
    <property type="entry name" value="4CMD/NDH-1_regulator"/>
</dbReference>
<protein>
    <submittedName>
        <fullName evidence="2">4-carboxymuconolactone decarboxylase</fullName>
        <ecNumber evidence="2">4.1.1.44</ecNumber>
    </submittedName>
</protein>
<dbReference type="InterPro" id="IPR003779">
    <property type="entry name" value="CMD-like"/>
</dbReference>
<dbReference type="AlphaFoldDB" id="A0A0W8G6D3"/>
<dbReference type="Gene3D" id="1.20.1290.10">
    <property type="entry name" value="AhpD-like"/>
    <property type="match status" value="1"/>
</dbReference>
<name>A0A0W8G6D3_9ZZZZ</name>
<dbReference type="InterPro" id="IPR029032">
    <property type="entry name" value="AhpD-like"/>
</dbReference>
<reference evidence="2" key="1">
    <citation type="journal article" date="2015" name="Proc. Natl. Acad. Sci. U.S.A.">
        <title>Networks of energetic and metabolic interactions define dynamics in microbial communities.</title>
        <authorList>
            <person name="Embree M."/>
            <person name="Liu J.K."/>
            <person name="Al-Bassam M.M."/>
            <person name="Zengler K."/>
        </authorList>
    </citation>
    <scope>NUCLEOTIDE SEQUENCE</scope>
</reference>
<organism evidence="2">
    <name type="scientific">hydrocarbon metagenome</name>
    <dbReference type="NCBI Taxonomy" id="938273"/>
    <lineage>
        <taxon>unclassified sequences</taxon>
        <taxon>metagenomes</taxon>
        <taxon>ecological metagenomes</taxon>
    </lineage>
</organism>
<accession>A0A0W8G6D3</accession>
<dbReference type="SUPFAM" id="SSF69118">
    <property type="entry name" value="AhpD-like"/>
    <property type="match status" value="1"/>
</dbReference>
<evidence type="ECO:0000259" key="1">
    <source>
        <dbReference type="Pfam" id="PF02627"/>
    </source>
</evidence>
<dbReference type="GO" id="GO:0047575">
    <property type="term" value="F:4-carboxymuconolactone decarboxylase activity"/>
    <property type="evidence" value="ECO:0007669"/>
    <property type="project" value="UniProtKB-EC"/>
</dbReference>
<comment type="caution">
    <text evidence="2">The sequence shown here is derived from an EMBL/GenBank/DDBJ whole genome shotgun (WGS) entry which is preliminary data.</text>
</comment>
<proteinExistence type="predicted"/>
<dbReference type="PANTHER" id="PTHR33570:SF10">
    <property type="entry name" value="GAMMA-CARBOXYMUCONOLACTONE DECARBOXYLASE"/>
    <property type="match status" value="1"/>
</dbReference>
<feature type="domain" description="Carboxymuconolactone decarboxylase-like" evidence="1">
    <location>
        <begin position="70"/>
        <end position="154"/>
    </location>
</feature>
<gene>
    <name evidence="2" type="ORF">ASZ90_001389</name>
</gene>
<dbReference type="EMBL" id="LNQE01000187">
    <property type="protein sequence ID" value="KUG28724.1"/>
    <property type="molecule type" value="Genomic_DNA"/>
</dbReference>
<dbReference type="Pfam" id="PF02627">
    <property type="entry name" value="CMD"/>
    <property type="match status" value="1"/>
</dbReference>